<dbReference type="PANTHER" id="PTHR43776:SF7">
    <property type="entry name" value="D,D-DIPEPTIDE TRANSPORT ATP-BINDING PROTEIN DDPF-RELATED"/>
    <property type="match status" value="1"/>
</dbReference>
<dbReference type="Proteomes" id="UP001220964">
    <property type="component" value="Unassembled WGS sequence"/>
</dbReference>
<evidence type="ECO:0000256" key="1">
    <source>
        <dbReference type="ARBA" id="ARBA00004417"/>
    </source>
</evidence>
<dbReference type="InterPro" id="IPR027417">
    <property type="entry name" value="P-loop_NTPase"/>
</dbReference>
<dbReference type="GO" id="GO:0016887">
    <property type="term" value="F:ATP hydrolysis activity"/>
    <property type="evidence" value="ECO:0007669"/>
    <property type="project" value="InterPro"/>
</dbReference>
<sequence>MSDAILKVRDLKKHFGGKKPLFGKAPRAVRAVDGIDFDLRRGETLGLVGESGCGKTTLGRCIVRAHDPTGGEVIYDDPDRGPVDLAALSRKELQPYRLEVQMIFQDPIGSLNPRMTLLEIIGEPMIVNGLATGAEVKKRVGDLLVRVGLRREHMNRYPHAFSGGQRQRIGIARALALNPKVIVCDEPVSALDVSVQAQILNLLQDLQRDGDLTFLFIAHDLGVVEYVCNRVAVMYVGRIVELAETDDLFARPLHPYSEALLSAVPVPDPEVEGHPHLLQGDVANAVNLPPGCHFHPRCVYCVARCRTEDPELREVNGRKVRCHRAEELDLEGVAQEEAVHG</sequence>
<evidence type="ECO:0000256" key="2">
    <source>
        <dbReference type="ARBA" id="ARBA00005417"/>
    </source>
</evidence>
<evidence type="ECO:0000259" key="6">
    <source>
        <dbReference type="PROSITE" id="PS50893"/>
    </source>
</evidence>
<keyword evidence="8" id="KW-1185">Reference proteome</keyword>
<reference evidence="7" key="1">
    <citation type="submission" date="2023-03" db="EMBL/GenBank/DDBJ databases">
        <title>Multiphase analysis and comparison of six strains from genera Psychromarinibacter, Lutimaribacter, and Maritimibacter, including a novel species: Psychromarinibacter sediminicola sp. nov.</title>
        <authorList>
            <person name="Wang Y.-H."/>
            <person name="Ye M.-Q."/>
            <person name="Du Z.-J."/>
        </authorList>
    </citation>
    <scope>NUCLEOTIDE SEQUENCE</scope>
    <source>
        <strain evidence="7">C21-152</strain>
    </source>
</reference>
<dbReference type="CDD" id="cd03257">
    <property type="entry name" value="ABC_NikE_OppD_transporters"/>
    <property type="match status" value="1"/>
</dbReference>
<protein>
    <submittedName>
        <fullName evidence="7">ATP-binding cassette domain-containing protein</fullName>
    </submittedName>
</protein>
<evidence type="ECO:0000313" key="7">
    <source>
        <dbReference type="EMBL" id="MDF0599630.1"/>
    </source>
</evidence>
<dbReference type="GO" id="GO:0005886">
    <property type="term" value="C:plasma membrane"/>
    <property type="evidence" value="ECO:0007669"/>
    <property type="project" value="UniProtKB-SubCell"/>
</dbReference>
<dbReference type="Pfam" id="PF00005">
    <property type="entry name" value="ABC_tran"/>
    <property type="match status" value="1"/>
</dbReference>
<dbReference type="GO" id="GO:0055085">
    <property type="term" value="P:transmembrane transport"/>
    <property type="evidence" value="ECO:0007669"/>
    <property type="project" value="UniProtKB-ARBA"/>
</dbReference>
<evidence type="ECO:0000256" key="4">
    <source>
        <dbReference type="ARBA" id="ARBA00022741"/>
    </source>
</evidence>
<proteinExistence type="inferred from homology"/>
<comment type="caution">
    <text evidence="7">The sequence shown here is derived from an EMBL/GenBank/DDBJ whole genome shotgun (WGS) entry which is preliminary data.</text>
</comment>
<dbReference type="SMART" id="SM00382">
    <property type="entry name" value="AAA"/>
    <property type="match status" value="1"/>
</dbReference>
<dbReference type="PROSITE" id="PS00211">
    <property type="entry name" value="ABC_TRANSPORTER_1"/>
    <property type="match status" value="1"/>
</dbReference>
<dbReference type="EMBL" id="JARGYC010000004">
    <property type="protein sequence ID" value="MDF0599630.1"/>
    <property type="molecule type" value="Genomic_DNA"/>
</dbReference>
<comment type="subcellular location">
    <subcellularLocation>
        <location evidence="1">Cell inner membrane</location>
        <topology evidence="1">Peripheral membrane protein</topology>
    </subcellularLocation>
</comment>
<keyword evidence="5 7" id="KW-0067">ATP-binding</keyword>
<dbReference type="PROSITE" id="PS50893">
    <property type="entry name" value="ABC_TRANSPORTER_2"/>
    <property type="match status" value="1"/>
</dbReference>
<dbReference type="InterPro" id="IPR017871">
    <property type="entry name" value="ABC_transporter-like_CS"/>
</dbReference>
<gene>
    <name evidence="7" type="ORF">P1J78_02690</name>
</gene>
<dbReference type="Gene3D" id="3.40.50.300">
    <property type="entry name" value="P-loop containing nucleotide triphosphate hydrolases"/>
    <property type="match status" value="1"/>
</dbReference>
<comment type="similarity">
    <text evidence="2">Belongs to the ABC transporter superfamily.</text>
</comment>
<accession>A0AAE3T6S9</accession>
<name>A0AAE3T6S9_9RHOB</name>
<organism evidence="7 8">
    <name type="scientific">Psychromarinibacter sediminicola</name>
    <dbReference type="NCBI Taxonomy" id="3033385"/>
    <lineage>
        <taxon>Bacteria</taxon>
        <taxon>Pseudomonadati</taxon>
        <taxon>Pseudomonadota</taxon>
        <taxon>Alphaproteobacteria</taxon>
        <taxon>Rhodobacterales</taxon>
        <taxon>Paracoccaceae</taxon>
        <taxon>Psychromarinibacter</taxon>
    </lineage>
</organism>
<dbReference type="RefSeq" id="WP_275565773.1">
    <property type="nucleotide sequence ID" value="NZ_JARGYC010000004.1"/>
</dbReference>
<feature type="domain" description="ABC transporter" evidence="6">
    <location>
        <begin position="6"/>
        <end position="261"/>
    </location>
</feature>
<dbReference type="PANTHER" id="PTHR43776">
    <property type="entry name" value="TRANSPORT ATP-BINDING PROTEIN"/>
    <property type="match status" value="1"/>
</dbReference>
<keyword evidence="3" id="KW-0813">Transport</keyword>
<dbReference type="InterPro" id="IPR003439">
    <property type="entry name" value="ABC_transporter-like_ATP-bd"/>
</dbReference>
<dbReference type="InterPro" id="IPR013563">
    <property type="entry name" value="Oligopep_ABC_C"/>
</dbReference>
<dbReference type="NCBIfam" id="TIGR01727">
    <property type="entry name" value="oligo_HPY"/>
    <property type="match status" value="1"/>
</dbReference>
<dbReference type="InterPro" id="IPR050319">
    <property type="entry name" value="ABC_transp_ATP-bind"/>
</dbReference>
<dbReference type="FunFam" id="3.40.50.300:FF:000016">
    <property type="entry name" value="Oligopeptide ABC transporter ATP-binding component"/>
    <property type="match status" value="1"/>
</dbReference>
<dbReference type="AlphaFoldDB" id="A0AAE3T6S9"/>
<dbReference type="SUPFAM" id="SSF52540">
    <property type="entry name" value="P-loop containing nucleoside triphosphate hydrolases"/>
    <property type="match status" value="1"/>
</dbReference>
<dbReference type="Pfam" id="PF08352">
    <property type="entry name" value="oligo_HPY"/>
    <property type="match status" value="1"/>
</dbReference>
<evidence type="ECO:0000256" key="5">
    <source>
        <dbReference type="ARBA" id="ARBA00022840"/>
    </source>
</evidence>
<evidence type="ECO:0000256" key="3">
    <source>
        <dbReference type="ARBA" id="ARBA00022448"/>
    </source>
</evidence>
<dbReference type="InterPro" id="IPR003593">
    <property type="entry name" value="AAA+_ATPase"/>
</dbReference>
<dbReference type="GO" id="GO:0015833">
    <property type="term" value="P:peptide transport"/>
    <property type="evidence" value="ECO:0007669"/>
    <property type="project" value="InterPro"/>
</dbReference>
<evidence type="ECO:0000313" key="8">
    <source>
        <dbReference type="Proteomes" id="UP001220964"/>
    </source>
</evidence>
<keyword evidence="4" id="KW-0547">Nucleotide-binding</keyword>
<dbReference type="GO" id="GO:0005524">
    <property type="term" value="F:ATP binding"/>
    <property type="evidence" value="ECO:0007669"/>
    <property type="project" value="UniProtKB-KW"/>
</dbReference>